<reference evidence="9 10" key="1">
    <citation type="submission" date="2024-04" db="EMBL/GenBank/DDBJ databases">
        <authorList>
            <person name="Waldvogel A.-M."/>
            <person name="Schoenle A."/>
        </authorList>
    </citation>
    <scope>NUCLEOTIDE SEQUENCE [LARGE SCALE GENOMIC DNA]</scope>
</reference>
<keyword evidence="10" id="KW-1185">Reference proteome</keyword>
<dbReference type="Pfam" id="PF08145">
    <property type="entry name" value="BOP1NT"/>
    <property type="match status" value="1"/>
</dbReference>
<feature type="region of interest" description="Disordered" evidence="7">
    <location>
        <begin position="386"/>
        <end position="420"/>
    </location>
</feature>
<evidence type="ECO:0000259" key="8">
    <source>
        <dbReference type="SMART" id="SM01035"/>
    </source>
</evidence>
<dbReference type="GO" id="GO:0030687">
    <property type="term" value="C:preribosome, large subunit precursor"/>
    <property type="evidence" value="ECO:0007669"/>
    <property type="project" value="TreeGrafter"/>
</dbReference>
<dbReference type="GO" id="GO:0043021">
    <property type="term" value="F:ribonucleoprotein complex binding"/>
    <property type="evidence" value="ECO:0007669"/>
    <property type="project" value="TreeGrafter"/>
</dbReference>
<protein>
    <recommendedName>
        <fullName evidence="8">BOP1 N-terminal domain-containing protein</fullName>
    </recommendedName>
</protein>
<proteinExistence type="predicted"/>
<dbReference type="PANTHER" id="PTHR17605">
    <property type="entry name" value="RIBOSOME BIOGENESIS PROTEIN BOP1 BLOCK OF PROLIFERATION 1 PROTEIN"/>
    <property type="match status" value="1"/>
</dbReference>
<evidence type="ECO:0000256" key="1">
    <source>
        <dbReference type="ARBA" id="ARBA00004604"/>
    </source>
</evidence>
<evidence type="ECO:0000256" key="7">
    <source>
        <dbReference type="SAM" id="MobiDB-lite"/>
    </source>
</evidence>
<evidence type="ECO:0000313" key="9">
    <source>
        <dbReference type="EMBL" id="CAL1588134.1"/>
    </source>
</evidence>
<accession>A0AAV2KEW3</accession>
<comment type="subcellular location">
    <subcellularLocation>
        <location evidence="1">Nucleus</location>
        <location evidence="1">Nucleolus</location>
    </subcellularLocation>
</comment>
<feature type="region of interest" description="Disordered" evidence="7">
    <location>
        <begin position="1"/>
        <end position="113"/>
    </location>
</feature>
<keyword evidence="2" id="KW-0690">Ribosome biogenesis</keyword>
<keyword evidence="3" id="KW-0698">rRNA processing</keyword>
<dbReference type="GO" id="GO:0000463">
    <property type="term" value="P:maturation of LSU-rRNA from tricistronic rRNA transcript (SSU-rRNA, 5.8S rRNA, LSU-rRNA)"/>
    <property type="evidence" value="ECO:0007669"/>
    <property type="project" value="TreeGrafter"/>
</dbReference>
<organism evidence="9 10">
    <name type="scientific">Knipowitschia caucasica</name>
    <name type="common">Caucasian dwarf goby</name>
    <name type="synonym">Pomatoschistus caucasicus</name>
    <dbReference type="NCBI Taxonomy" id="637954"/>
    <lineage>
        <taxon>Eukaryota</taxon>
        <taxon>Metazoa</taxon>
        <taxon>Chordata</taxon>
        <taxon>Craniata</taxon>
        <taxon>Vertebrata</taxon>
        <taxon>Euteleostomi</taxon>
        <taxon>Actinopterygii</taxon>
        <taxon>Neopterygii</taxon>
        <taxon>Teleostei</taxon>
        <taxon>Neoteleostei</taxon>
        <taxon>Acanthomorphata</taxon>
        <taxon>Gobiaria</taxon>
        <taxon>Gobiiformes</taxon>
        <taxon>Gobioidei</taxon>
        <taxon>Gobiidae</taxon>
        <taxon>Gobiinae</taxon>
        <taxon>Knipowitschia</taxon>
    </lineage>
</organism>
<feature type="compositionally biased region" description="Acidic residues" evidence="7">
    <location>
        <begin position="66"/>
        <end position="96"/>
    </location>
</feature>
<dbReference type="AlphaFoldDB" id="A0AAV2KEW3"/>
<evidence type="ECO:0000256" key="2">
    <source>
        <dbReference type="ARBA" id="ARBA00022517"/>
    </source>
</evidence>
<evidence type="ECO:0000256" key="3">
    <source>
        <dbReference type="ARBA" id="ARBA00022552"/>
    </source>
</evidence>
<dbReference type="PANTHER" id="PTHR17605:SF0">
    <property type="entry name" value="RIBOSOME BIOGENESIS PROTEIN BOP1"/>
    <property type="match status" value="1"/>
</dbReference>
<name>A0AAV2KEW3_KNICA</name>
<keyword evidence="5" id="KW-0677">Repeat</keyword>
<dbReference type="EMBL" id="OZ035840">
    <property type="protein sequence ID" value="CAL1588134.1"/>
    <property type="molecule type" value="Genomic_DNA"/>
</dbReference>
<evidence type="ECO:0000256" key="4">
    <source>
        <dbReference type="ARBA" id="ARBA00022574"/>
    </source>
</evidence>
<feature type="domain" description="BOP1 N-terminal" evidence="8">
    <location>
        <begin position="143"/>
        <end position="400"/>
    </location>
</feature>
<gene>
    <name evidence="9" type="ORF">KC01_LOCUS17991</name>
</gene>
<dbReference type="GO" id="GO:0070545">
    <property type="term" value="C:PeBoW complex"/>
    <property type="evidence" value="ECO:0007669"/>
    <property type="project" value="TreeGrafter"/>
</dbReference>
<evidence type="ECO:0000256" key="5">
    <source>
        <dbReference type="ARBA" id="ARBA00022737"/>
    </source>
</evidence>
<feature type="compositionally biased region" description="Low complexity" evidence="7">
    <location>
        <begin position="1"/>
        <end position="13"/>
    </location>
</feature>
<evidence type="ECO:0000256" key="6">
    <source>
        <dbReference type="ARBA" id="ARBA00023242"/>
    </source>
</evidence>
<evidence type="ECO:0000313" key="10">
    <source>
        <dbReference type="Proteomes" id="UP001497482"/>
    </source>
</evidence>
<keyword evidence="6" id="KW-0539">Nucleus</keyword>
<dbReference type="SMART" id="SM01035">
    <property type="entry name" value="BOP1NT"/>
    <property type="match status" value="1"/>
</dbReference>
<dbReference type="Proteomes" id="UP001497482">
    <property type="component" value="Chromosome 18"/>
</dbReference>
<dbReference type="InterPro" id="IPR012953">
    <property type="entry name" value="BOP1_N_dom"/>
</dbReference>
<feature type="compositionally biased region" description="Low complexity" evidence="7">
    <location>
        <begin position="37"/>
        <end position="52"/>
    </location>
</feature>
<keyword evidence="4" id="KW-0853">WD repeat</keyword>
<sequence>MAMMAAVMSSTSACVELEPEPKSGPTAGSGKRRTPAEEGPGPELLGVGPVDSSDSEDSEFSGLEDSGSDSDSDEEEEEEEEEHEDDGSDEDQEDKQEDDKAQGAVENHTQVQMEKLKMDEYEHDSSDEEDIRNTVGNIPMHWYADFPHIGYDLDGQKILKPIRTKDELDQFLNKMEDPDFWKTVPDASTGRDVVLTEQQVALVKRLQKGQFGEVNFNEHEPAVDFFSCDVMIHPVTNRPSDKRSFIPSLIEKEKVSKLVHAIKMGWIKPRRPEDVSRGRYYDLWSTEDPKFRDLRLHVPAPRVPLPGHEESYNPPPEYLMSPEERAVWEQQDPEDRKLPFIPKKFLSLRQVPAFDHFIHERFHRCLDLYLCPRQRKMRVNVNPEDLIPKLPRPRDLQPFPTTQAMIPVGQKGPTGGLGGL</sequence>
<dbReference type="InterPro" id="IPR028598">
    <property type="entry name" value="BOP1/Erb1"/>
</dbReference>